<evidence type="ECO:0000313" key="4">
    <source>
        <dbReference type="EMBL" id="NML75221.1"/>
    </source>
</evidence>
<proteinExistence type="predicted"/>
<dbReference type="SUPFAM" id="SSF55729">
    <property type="entry name" value="Acyl-CoA N-acyltransferases (Nat)"/>
    <property type="match status" value="1"/>
</dbReference>
<protein>
    <submittedName>
        <fullName evidence="4">GNAT family N-acetyltransferase</fullName>
    </submittedName>
</protein>
<dbReference type="InterPro" id="IPR000182">
    <property type="entry name" value="GNAT_dom"/>
</dbReference>
<evidence type="ECO:0000256" key="1">
    <source>
        <dbReference type="ARBA" id="ARBA00022679"/>
    </source>
</evidence>
<keyword evidence="5" id="KW-1185">Reference proteome</keyword>
<dbReference type="EMBL" id="JABBGK010000002">
    <property type="protein sequence ID" value="NML75221.1"/>
    <property type="molecule type" value="Genomic_DNA"/>
</dbReference>
<organism evidence="4 5">
    <name type="scientific">Rhizobium terricola</name>
    <dbReference type="NCBI Taxonomy" id="2728849"/>
    <lineage>
        <taxon>Bacteria</taxon>
        <taxon>Pseudomonadati</taxon>
        <taxon>Pseudomonadota</taxon>
        <taxon>Alphaproteobacteria</taxon>
        <taxon>Hyphomicrobiales</taxon>
        <taxon>Rhizobiaceae</taxon>
        <taxon>Rhizobium/Agrobacterium group</taxon>
        <taxon>Rhizobium</taxon>
    </lineage>
</organism>
<accession>A0A7Y0AXB8</accession>
<sequence>MTAIRMLNEQQTLAVLPDLCDVLADCVEGGASVGFMSPFTPADAVPFWQGVAAAVGRGEVLLFVAETEGRIDGTVQIGFALKPNQPHRADLMKLLVHRRARGRGLSRPLMETAEAEAARRGRSLLVLDTATGEPAERIYEKLGWSRSGVIPDYALFPDGRYCDTTVFYKRIR</sequence>
<dbReference type="CDD" id="cd04301">
    <property type="entry name" value="NAT_SF"/>
    <property type="match status" value="1"/>
</dbReference>
<dbReference type="Pfam" id="PF00583">
    <property type="entry name" value="Acetyltransf_1"/>
    <property type="match status" value="1"/>
</dbReference>
<evidence type="ECO:0000313" key="5">
    <source>
        <dbReference type="Proteomes" id="UP000541470"/>
    </source>
</evidence>
<comment type="caution">
    <text evidence="4">The sequence shown here is derived from an EMBL/GenBank/DDBJ whole genome shotgun (WGS) entry which is preliminary data.</text>
</comment>
<dbReference type="InterPro" id="IPR016181">
    <property type="entry name" value="Acyl_CoA_acyltransferase"/>
</dbReference>
<reference evidence="4 5" key="1">
    <citation type="submission" date="2020-04" db="EMBL/GenBank/DDBJ databases">
        <title>Rhizobium sp. S-51 isolated from soil.</title>
        <authorList>
            <person name="Dahal R.H."/>
        </authorList>
    </citation>
    <scope>NUCLEOTIDE SEQUENCE [LARGE SCALE GENOMIC DNA]</scope>
    <source>
        <strain evidence="4 5">S-51</strain>
    </source>
</reference>
<dbReference type="RefSeq" id="WP_169591936.1">
    <property type="nucleotide sequence ID" value="NZ_JABBGK010000002.1"/>
</dbReference>
<name>A0A7Y0AXB8_9HYPH</name>
<evidence type="ECO:0000256" key="2">
    <source>
        <dbReference type="ARBA" id="ARBA00023315"/>
    </source>
</evidence>
<feature type="domain" description="N-acetyltransferase" evidence="3">
    <location>
        <begin position="2"/>
        <end position="163"/>
    </location>
</feature>
<dbReference type="GO" id="GO:0016747">
    <property type="term" value="F:acyltransferase activity, transferring groups other than amino-acyl groups"/>
    <property type="evidence" value="ECO:0007669"/>
    <property type="project" value="InterPro"/>
</dbReference>
<gene>
    <name evidence="4" type="ORF">HHL25_13895</name>
</gene>
<dbReference type="PANTHER" id="PTHR43877">
    <property type="entry name" value="AMINOALKYLPHOSPHONATE N-ACETYLTRANSFERASE-RELATED-RELATED"/>
    <property type="match status" value="1"/>
</dbReference>
<dbReference type="InterPro" id="IPR050832">
    <property type="entry name" value="Bact_Acetyltransf"/>
</dbReference>
<dbReference type="AlphaFoldDB" id="A0A7Y0AXB8"/>
<evidence type="ECO:0000259" key="3">
    <source>
        <dbReference type="PROSITE" id="PS51186"/>
    </source>
</evidence>
<dbReference type="Proteomes" id="UP000541470">
    <property type="component" value="Unassembled WGS sequence"/>
</dbReference>
<dbReference type="PROSITE" id="PS51186">
    <property type="entry name" value="GNAT"/>
    <property type="match status" value="1"/>
</dbReference>
<keyword evidence="1 4" id="KW-0808">Transferase</keyword>
<keyword evidence="2" id="KW-0012">Acyltransferase</keyword>
<dbReference type="Gene3D" id="3.40.630.30">
    <property type="match status" value="1"/>
</dbReference>